<evidence type="ECO:0000313" key="3">
    <source>
        <dbReference type="Proteomes" id="UP000624244"/>
    </source>
</evidence>
<proteinExistence type="predicted"/>
<keyword evidence="1" id="KW-0812">Transmembrane</keyword>
<dbReference type="EMBL" id="WNKQ01000002">
    <property type="protein sequence ID" value="KAF5853294.1"/>
    <property type="molecule type" value="Genomic_DNA"/>
</dbReference>
<gene>
    <name evidence="2" type="ORF">GGP41_001796</name>
</gene>
<keyword evidence="1" id="KW-0472">Membrane</keyword>
<protein>
    <submittedName>
        <fullName evidence="2">Uncharacterized protein</fullName>
    </submittedName>
</protein>
<accession>A0A8H5ZS73</accession>
<dbReference type="Proteomes" id="UP000624244">
    <property type="component" value="Unassembled WGS sequence"/>
</dbReference>
<reference evidence="2" key="1">
    <citation type="submission" date="2019-11" db="EMBL/GenBank/DDBJ databases">
        <title>Bipolaris sorokiniana Genome sequencing.</title>
        <authorList>
            <person name="Wang H."/>
        </authorList>
    </citation>
    <scope>NUCLEOTIDE SEQUENCE</scope>
</reference>
<evidence type="ECO:0000256" key="1">
    <source>
        <dbReference type="SAM" id="Phobius"/>
    </source>
</evidence>
<keyword evidence="1" id="KW-1133">Transmembrane helix</keyword>
<evidence type="ECO:0000313" key="2">
    <source>
        <dbReference type="EMBL" id="KAF5853294.1"/>
    </source>
</evidence>
<comment type="caution">
    <text evidence="2">The sequence shown here is derived from an EMBL/GenBank/DDBJ whole genome shotgun (WGS) entry which is preliminary data.</text>
</comment>
<sequence>MCDFEIFDKASRQRGTLRCSCRFLVALGVILIVLLLVIDAFFQKIVALPDKWTLHETPGIDADCPRLPLQKRNEGSPVWQWEPKITWPEYETFAVCGCGDNVRDLLDITFAWLNTTIDWRIQGRTA</sequence>
<name>A0A8H5ZS73_COCSA</name>
<organism evidence="2 3">
    <name type="scientific">Cochliobolus sativus</name>
    <name type="common">Common root rot and spot blotch fungus</name>
    <name type="synonym">Bipolaris sorokiniana</name>
    <dbReference type="NCBI Taxonomy" id="45130"/>
    <lineage>
        <taxon>Eukaryota</taxon>
        <taxon>Fungi</taxon>
        <taxon>Dikarya</taxon>
        <taxon>Ascomycota</taxon>
        <taxon>Pezizomycotina</taxon>
        <taxon>Dothideomycetes</taxon>
        <taxon>Pleosporomycetidae</taxon>
        <taxon>Pleosporales</taxon>
        <taxon>Pleosporineae</taxon>
        <taxon>Pleosporaceae</taxon>
        <taxon>Bipolaris</taxon>
    </lineage>
</organism>
<feature type="transmembrane region" description="Helical" evidence="1">
    <location>
        <begin position="21"/>
        <end position="42"/>
    </location>
</feature>
<dbReference type="AlphaFoldDB" id="A0A8H5ZS73"/>